<evidence type="ECO:0000313" key="2">
    <source>
        <dbReference type="Proteomes" id="UP000675747"/>
    </source>
</evidence>
<organism evidence="1 2">
    <name type="scientific">Coralloluteibacterium stylophorae</name>
    <dbReference type="NCBI Taxonomy" id="1776034"/>
    <lineage>
        <taxon>Bacteria</taxon>
        <taxon>Pseudomonadati</taxon>
        <taxon>Pseudomonadota</taxon>
        <taxon>Gammaproteobacteria</taxon>
        <taxon>Lysobacterales</taxon>
        <taxon>Lysobacteraceae</taxon>
        <taxon>Coralloluteibacterium</taxon>
    </lineage>
</organism>
<keyword evidence="2" id="KW-1185">Reference proteome</keyword>
<comment type="caution">
    <text evidence="1">The sequence shown here is derived from an EMBL/GenBank/DDBJ whole genome shotgun (WGS) entry which is preliminary data.</text>
</comment>
<gene>
    <name evidence="1" type="ORF">KB893_002765</name>
</gene>
<name>A0AAP2C8Q9_9GAMM</name>
<proteinExistence type="predicted"/>
<evidence type="ECO:0000313" key="1">
    <source>
        <dbReference type="EMBL" id="MBS7456057.1"/>
    </source>
</evidence>
<dbReference type="RefSeq" id="WP_213173414.1">
    <property type="nucleotide sequence ID" value="NZ_JAGQFT020000002.1"/>
</dbReference>
<sequence>MSKTSTRAFEYGSIRYASSVDRRAAFPRKNASHASIDRRPRQFGVGVFVSASRGGVRDHGRGRWSTIDASIRIAAFDAAGGDRDVVAVSSRLLRAGCFALPVLGNPKAN</sequence>
<accession>A0AAP2C8Q9</accession>
<protein>
    <submittedName>
        <fullName evidence="1">Uncharacterized protein</fullName>
    </submittedName>
</protein>
<dbReference type="Proteomes" id="UP000675747">
    <property type="component" value="Unassembled WGS sequence"/>
</dbReference>
<dbReference type="AlphaFoldDB" id="A0AAP2C8Q9"/>
<reference evidence="1 2" key="1">
    <citation type="journal article" date="2021" name="Microbiol. Resour. Announc.">
        <title>Draft Genome Sequence of Coralloluteibacterium stylophorae LMG 29479T.</title>
        <authorList>
            <person name="Karlyshev A.V."/>
            <person name="Kudryashova E.B."/>
            <person name="Ariskina E.V."/>
            <person name="Conroy A.P."/>
            <person name="Abidueva E.Y."/>
        </authorList>
    </citation>
    <scope>NUCLEOTIDE SEQUENCE [LARGE SCALE GENOMIC DNA]</scope>
    <source>
        <strain evidence="1 2">LMG 29479</strain>
    </source>
</reference>
<dbReference type="EMBL" id="JAGQFT020000002">
    <property type="protein sequence ID" value="MBS7456057.1"/>
    <property type="molecule type" value="Genomic_DNA"/>
</dbReference>